<protein>
    <submittedName>
        <fullName evidence="2">Uncharacterized protein</fullName>
    </submittedName>
</protein>
<evidence type="ECO:0000313" key="3">
    <source>
        <dbReference type="Proteomes" id="UP000295504"/>
    </source>
</evidence>
<feature type="chain" id="PRO_5021022789" evidence="1">
    <location>
        <begin position="25"/>
        <end position="49"/>
    </location>
</feature>
<dbReference type="RefSeq" id="WP_165913601.1">
    <property type="nucleotide sequence ID" value="NZ_CP058648.1"/>
</dbReference>
<dbReference type="AlphaFoldDB" id="A0A4R2TVS8"/>
<gene>
    <name evidence="2" type="ORF">EDD79_100258</name>
</gene>
<keyword evidence="1" id="KW-0732">Signal</keyword>
<keyword evidence="3" id="KW-1185">Reference proteome</keyword>
<evidence type="ECO:0000256" key="1">
    <source>
        <dbReference type="SAM" id="SignalP"/>
    </source>
</evidence>
<organism evidence="2 3">
    <name type="scientific">Serpentinicella alkaliphila</name>
    <dbReference type="NCBI Taxonomy" id="1734049"/>
    <lineage>
        <taxon>Bacteria</taxon>
        <taxon>Bacillati</taxon>
        <taxon>Bacillota</taxon>
        <taxon>Clostridia</taxon>
        <taxon>Peptostreptococcales</taxon>
        <taxon>Natronincolaceae</taxon>
        <taxon>Serpentinicella</taxon>
    </lineage>
</organism>
<accession>A0A4R2TVS8</accession>
<proteinExistence type="predicted"/>
<name>A0A4R2TVS8_9FIRM</name>
<dbReference type="EMBL" id="SLYC01000002">
    <property type="protein sequence ID" value="TCQ07062.1"/>
    <property type="molecule type" value="Genomic_DNA"/>
</dbReference>
<reference evidence="2 3" key="1">
    <citation type="submission" date="2019-03" db="EMBL/GenBank/DDBJ databases">
        <title>Genomic Encyclopedia of Type Strains, Phase IV (KMG-IV): sequencing the most valuable type-strain genomes for metagenomic binning, comparative biology and taxonomic classification.</title>
        <authorList>
            <person name="Goeker M."/>
        </authorList>
    </citation>
    <scope>NUCLEOTIDE SEQUENCE [LARGE SCALE GENOMIC DNA]</scope>
    <source>
        <strain evidence="2 3">DSM 100013</strain>
    </source>
</reference>
<comment type="caution">
    <text evidence="2">The sequence shown here is derived from an EMBL/GenBank/DDBJ whole genome shotgun (WGS) entry which is preliminary data.</text>
</comment>
<feature type="signal peptide" evidence="1">
    <location>
        <begin position="1"/>
        <end position="24"/>
    </location>
</feature>
<dbReference type="Proteomes" id="UP000295504">
    <property type="component" value="Unassembled WGS sequence"/>
</dbReference>
<evidence type="ECO:0000313" key="2">
    <source>
        <dbReference type="EMBL" id="TCQ07062.1"/>
    </source>
</evidence>
<sequence>MKKKSLSIFFALLMVLCMSVVAMAGTTTINVNVNPIEIYNTQAFHRYIM</sequence>